<dbReference type="EMBL" id="AMZH03026428">
    <property type="protein sequence ID" value="RRT34614.1"/>
    <property type="molecule type" value="Genomic_DNA"/>
</dbReference>
<protein>
    <submittedName>
        <fullName evidence="2">Uncharacterized protein</fullName>
    </submittedName>
</protein>
<feature type="region of interest" description="Disordered" evidence="1">
    <location>
        <begin position="40"/>
        <end position="67"/>
    </location>
</feature>
<evidence type="ECO:0000313" key="2">
    <source>
        <dbReference type="EMBL" id="RRT34614.1"/>
    </source>
</evidence>
<feature type="non-terminal residue" evidence="2">
    <location>
        <position position="114"/>
    </location>
</feature>
<organism evidence="2 3">
    <name type="scientific">Ensete ventricosum</name>
    <name type="common">Abyssinian banana</name>
    <name type="synonym">Musa ensete</name>
    <dbReference type="NCBI Taxonomy" id="4639"/>
    <lineage>
        <taxon>Eukaryota</taxon>
        <taxon>Viridiplantae</taxon>
        <taxon>Streptophyta</taxon>
        <taxon>Embryophyta</taxon>
        <taxon>Tracheophyta</taxon>
        <taxon>Spermatophyta</taxon>
        <taxon>Magnoliopsida</taxon>
        <taxon>Liliopsida</taxon>
        <taxon>Zingiberales</taxon>
        <taxon>Musaceae</taxon>
        <taxon>Ensete</taxon>
    </lineage>
</organism>
<name>A0A426X594_ENSVE</name>
<reference evidence="2 3" key="1">
    <citation type="journal article" date="2014" name="Agronomy (Basel)">
        <title>A Draft Genome Sequence for Ensete ventricosum, the Drought-Tolerant Tree Against Hunger.</title>
        <authorList>
            <person name="Harrison J."/>
            <person name="Moore K.A."/>
            <person name="Paszkiewicz K."/>
            <person name="Jones T."/>
            <person name="Grant M."/>
            <person name="Ambacheew D."/>
            <person name="Muzemil S."/>
            <person name="Studholme D.J."/>
        </authorList>
    </citation>
    <scope>NUCLEOTIDE SEQUENCE [LARGE SCALE GENOMIC DNA]</scope>
</reference>
<evidence type="ECO:0000313" key="3">
    <source>
        <dbReference type="Proteomes" id="UP000287651"/>
    </source>
</evidence>
<sequence>MCPSSPHPGARCNRNRSVCGTSTTAMALVALPSLTPSRRYGSSFLPPTTMSSSSSKTTGMTAAFPYRSKNLPPAPLRTVVRSSAKIVRCPPLDRHAAKHNRLRFVRKLKTLLLS</sequence>
<accession>A0A426X594</accession>
<gene>
    <name evidence="2" type="ORF">B296_00052390</name>
</gene>
<feature type="compositionally biased region" description="Low complexity" evidence="1">
    <location>
        <begin position="48"/>
        <end position="61"/>
    </location>
</feature>
<proteinExistence type="predicted"/>
<dbReference type="Proteomes" id="UP000287651">
    <property type="component" value="Unassembled WGS sequence"/>
</dbReference>
<comment type="caution">
    <text evidence="2">The sequence shown here is derived from an EMBL/GenBank/DDBJ whole genome shotgun (WGS) entry which is preliminary data.</text>
</comment>
<dbReference type="AlphaFoldDB" id="A0A426X594"/>
<evidence type="ECO:0000256" key="1">
    <source>
        <dbReference type="SAM" id="MobiDB-lite"/>
    </source>
</evidence>